<dbReference type="Pfam" id="PF04657">
    <property type="entry name" value="DMT_YdcZ"/>
    <property type="match status" value="2"/>
</dbReference>
<feature type="transmembrane region" description="Helical" evidence="1">
    <location>
        <begin position="55"/>
        <end position="75"/>
    </location>
</feature>
<dbReference type="InterPro" id="IPR006750">
    <property type="entry name" value="YdcZ"/>
</dbReference>
<feature type="transmembrane region" description="Helical" evidence="1">
    <location>
        <begin position="185"/>
        <end position="210"/>
    </location>
</feature>
<accession>A0A3M8K987</accession>
<protein>
    <recommendedName>
        <fullName evidence="4">EamA-like transporter family protein</fullName>
    </recommendedName>
</protein>
<dbReference type="PANTHER" id="PTHR34821:SF2">
    <property type="entry name" value="INNER MEMBRANE PROTEIN YDCZ"/>
    <property type="match status" value="1"/>
</dbReference>
<feature type="transmembrane region" description="Helical" evidence="1">
    <location>
        <begin position="154"/>
        <end position="173"/>
    </location>
</feature>
<evidence type="ECO:0000313" key="3">
    <source>
        <dbReference type="Proteomes" id="UP000266975"/>
    </source>
</evidence>
<evidence type="ECO:0000256" key="1">
    <source>
        <dbReference type="SAM" id="Phobius"/>
    </source>
</evidence>
<comment type="caution">
    <text evidence="2">The sequence shown here is derived from an EMBL/GenBank/DDBJ whole genome shotgun (WGS) entry which is preliminary data.</text>
</comment>
<sequence length="299" mass="31289">MPIQTSANSRLRQSVGSPFLASLVSFLVGVSTLLVATLLIDAHLPDLSLASGQPGWLLTGGFLGVVVLTGNIFLFPRLGSVQTVVLPITGQVLMGLLIDNFGWFDSPESPLSVARIFGALLLILGVLGVIGFLDALVRRTPVVGNSSDAGPQLWLWRIAGIIFGMCSASQTAINGRLGVVLDSAVAAALISFAVGVATLLLIILATRTPWQLKRIDDGPNPWWMWVGGFLGAAFVFGTAFLAPIIGTGLTVMVILLGMMAGSLAIDQFGLLGAYKKRATPIQLLGLALMVAGVAAIRLF</sequence>
<feature type="transmembrane region" description="Helical" evidence="1">
    <location>
        <begin position="251"/>
        <end position="274"/>
    </location>
</feature>
<feature type="transmembrane region" description="Helical" evidence="1">
    <location>
        <begin position="222"/>
        <end position="245"/>
    </location>
</feature>
<evidence type="ECO:0008006" key="4">
    <source>
        <dbReference type="Google" id="ProtNLM"/>
    </source>
</evidence>
<feature type="transmembrane region" description="Helical" evidence="1">
    <location>
        <begin position="84"/>
        <end position="104"/>
    </location>
</feature>
<dbReference type="OrthoDB" id="6463253at2"/>
<feature type="transmembrane region" description="Helical" evidence="1">
    <location>
        <begin position="20"/>
        <end position="40"/>
    </location>
</feature>
<keyword evidence="1" id="KW-0472">Membrane</keyword>
<dbReference type="EMBL" id="PTJO01000003">
    <property type="protein sequence ID" value="RNE49793.1"/>
    <property type="molecule type" value="Genomic_DNA"/>
</dbReference>
<feature type="transmembrane region" description="Helical" evidence="1">
    <location>
        <begin position="281"/>
        <end position="298"/>
    </location>
</feature>
<gene>
    <name evidence="2" type="ORF">C5L39_04825</name>
</gene>
<name>A0A3M8K987_9CORY</name>
<dbReference type="AlphaFoldDB" id="A0A3M8K987"/>
<keyword evidence="1" id="KW-1133">Transmembrane helix</keyword>
<dbReference type="GO" id="GO:0005886">
    <property type="term" value="C:plasma membrane"/>
    <property type="evidence" value="ECO:0007669"/>
    <property type="project" value="TreeGrafter"/>
</dbReference>
<organism evidence="2 3">
    <name type="scientific">Corynebacterium alimapuense</name>
    <dbReference type="NCBI Taxonomy" id="1576874"/>
    <lineage>
        <taxon>Bacteria</taxon>
        <taxon>Bacillati</taxon>
        <taxon>Actinomycetota</taxon>
        <taxon>Actinomycetes</taxon>
        <taxon>Mycobacteriales</taxon>
        <taxon>Corynebacteriaceae</taxon>
        <taxon>Corynebacterium</taxon>
    </lineage>
</organism>
<dbReference type="Proteomes" id="UP000266975">
    <property type="component" value="Unassembled WGS sequence"/>
</dbReference>
<reference evidence="2 3" key="1">
    <citation type="submission" date="2018-02" db="EMBL/GenBank/DDBJ databases">
        <title>Corynebacterium alimpuense sp. nov., a marine obligate actinomycete isolated from sediments of Valparaiso bay, Chile.</title>
        <authorList>
            <person name="Claverias F."/>
            <person name="Gonzales-Siles L."/>
            <person name="Salva-Serra F."/>
            <person name="Inganaes E."/>
            <person name="Molin K."/>
            <person name="Cumsille A."/>
            <person name="Undabarrena A."/>
            <person name="Couve E."/>
            <person name="Moore E.R.B."/>
            <person name="Gomila M."/>
            <person name="Camara B."/>
        </authorList>
    </citation>
    <scope>NUCLEOTIDE SEQUENCE [LARGE SCALE GENOMIC DNA]</scope>
    <source>
        <strain evidence="2 3">CCUG 69366</strain>
    </source>
</reference>
<feature type="transmembrane region" description="Helical" evidence="1">
    <location>
        <begin position="116"/>
        <end position="133"/>
    </location>
</feature>
<dbReference type="PANTHER" id="PTHR34821">
    <property type="entry name" value="INNER MEMBRANE PROTEIN YDCZ"/>
    <property type="match status" value="1"/>
</dbReference>
<keyword evidence="1" id="KW-0812">Transmembrane</keyword>
<proteinExistence type="predicted"/>
<keyword evidence="3" id="KW-1185">Reference proteome</keyword>
<evidence type="ECO:0000313" key="2">
    <source>
        <dbReference type="EMBL" id="RNE49793.1"/>
    </source>
</evidence>